<protein>
    <recommendedName>
        <fullName evidence="1">WGR domain-containing protein</fullName>
    </recommendedName>
</protein>
<dbReference type="InterPro" id="IPR008893">
    <property type="entry name" value="WGR_domain"/>
</dbReference>
<dbReference type="STRING" id="1211777.BN77_p2180003"/>
<dbReference type="PROSITE" id="PS51977">
    <property type="entry name" value="WGR"/>
    <property type="match status" value="1"/>
</dbReference>
<dbReference type="SMART" id="SM00773">
    <property type="entry name" value="WGR"/>
    <property type="match status" value="1"/>
</dbReference>
<dbReference type="CDD" id="cd07996">
    <property type="entry name" value="WGR_MMR_like"/>
    <property type="match status" value="1"/>
</dbReference>
<feature type="domain" description="WGR" evidence="1">
    <location>
        <begin position="17"/>
        <end position="97"/>
    </location>
</feature>
<gene>
    <name evidence="2" type="ORF">BN77_p2180003</name>
</gene>
<dbReference type="HOGENOM" id="CLU_155888_1_0_5"/>
<evidence type="ECO:0000313" key="2">
    <source>
        <dbReference type="EMBL" id="CCM80110.1"/>
    </source>
</evidence>
<proteinExistence type="predicted"/>
<dbReference type="Proteomes" id="UP000009319">
    <property type="component" value="Unassembled WGS sequence"/>
</dbReference>
<dbReference type="eggNOG" id="COG3831">
    <property type="taxonomic scope" value="Bacteria"/>
</dbReference>
<comment type="caution">
    <text evidence="2">The sequence shown here is derived from an EMBL/GenBank/DDBJ whole genome shotgun (WGS) entry which is preliminary data.</text>
</comment>
<dbReference type="SUPFAM" id="SSF142921">
    <property type="entry name" value="WGR domain-like"/>
    <property type="match status" value="1"/>
</dbReference>
<dbReference type="EMBL" id="CANI01000081">
    <property type="protein sequence ID" value="CCM80110.1"/>
    <property type="molecule type" value="Genomic_DNA"/>
</dbReference>
<dbReference type="InterPro" id="IPR049809">
    <property type="entry name" value="YehF/YfeS-like_WGR"/>
</dbReference>
<dbReference type="Pfam" id="PF05406">
    <property type="entry name" value="WGR"/>
    <property type="match status" value="1"/>
</dbReference>
<name>K0Q4N3_9HYPH</name>
<evidence type="ECO:0000313" key="3">
    <source>
        <dbReference type="Proteomes" id="UP000009319"/>
    </source>
</evidence>
<keyword evidence="3" id="KW-1185">Reference proteome</keyword>
<dbReference type="Gene3D" id="2.20.140.10">
    <property type="entry name" value="WGR domain"/>
    <property type="match status" value="1"/>
</dbReference>
<accession>K0Q4N3</accession>
<reference evidence="2 3" key="1">
    <citation type="journal article" date="2013" name="Genome Announc.">
        <title>Draft Genome Sequence of Rhizobium mesoamericanum STM3625, a Nitrogen-Fixing Symbiont of Mimosa pudica Isolated in French Guiana (South America).</title>
        <authorList>
            <person name="Moulin L."/>
            <person name="Mornico D."/>
            <person name="Melkonian R."/>
            <person name="Klonowska A."/>
        </authorList>
    </citation>
    <scope>NUCLEOTIDE SEQUENCE [LARGE SCALE GENOMIC DNA]</scope>
    <source>
        <strain evidence="2 3">STM3625</strain>
    </source>
</reference>
<evidence type="ECO:0000259" key="1">
    <source>
        <dbReference type="PROSITE" id="PS51977"/>
    </source>
</evidence>
<organism evidence="2 3">
    <name type="scientific">Rhizobium mesoamericanum STM3625</name>
    <dbReference type="NCBI Taxonomy" id="1211777"/>
    <lineage>
        <taxon>Bacteria</taxon>
        <taxon>Pseudomonadati</taxon>
        <taxon>Pseudomonadota</taxon>
        <taxon>Alphaproteobacteria</taxon>
        <taxon>Hyphomicrobiales</taxon>
        <taxon>Rhizobiaceae</taxon>
        <taxon>Rhizobium/Agrobacterium group</taxon>
        <taxon>Rhizobium</taxon>
    </lineage>
</organism>
<sequence length="97" mass="11355">MDAIPLIGDSDLMIAQPYHLYVERVDSARNMARYYAMSIEPNLFGDVCLLRKWGRIGTKGQMMVHHFGREEEAVELFLDLLRRKRKRGYRPRTSVPT</sequence>
<dbReference type="InterPro" id="IPR036930">
    <property type="entry name" value="WGR_dom_sf"/>
</dbReference>
<dbReference type="AlphaFoldDB" id="K0Q4N3"/>